<keyword evidence="2" id="KW-0032">Aminotransferase</keyword>
<dbReference type="EMBL" id="AEEI01000033">
    <property type="protein sequence ID" value="EFM02090.1"/>
    <property type="molecule type" value="Genomic_DNA"/>
</dbReference>
<dbReference type="Pfam" id="PF00425">
    <property type="entry name" value="Chorismate_bind"/>
    <property type="match status" value="1"/>
</dbReference>
<reference evidence="2" key="1">
    <citation type="submission" date="2010-07" db="EMBL/GenBank/DDBJ databases">
        <authorList>
            <person name="Muzny D."/>
            <person name="Qin X."/>
            <person name="Deng J."/>
            <person name="Jiang H."/>
            <person name="Liu Y."/>
            <person name="Qu J."/>
            <person name="Song X.-Z."/>
            <person name="Zhang L."/>
            <person name="Thornton R."/>
            <person name="Coyle M."/>
            <person name="Francisco L."/>
            <person name="Jackson L."/>
            <person name="Javaid M."/>
            <person name="Korchina V."/>
            <person name="Kovar C."/>
            <person name="Mata R."/>
            <person name="Mathew T."/>
            <person name="Ngo R."/>
            <person name="Nguyen L."/>
            <person name="Nguyen N."/>
            <person name="Okwuonu G."/>
            <person name="Ongeri F."/>
            <person name="Pham C."/>
            <person name="Simmons D."/>
            <person name="Wilczek-Boney K."/>
            <person name="Hale W."/>
            <person name="Jakkamsetti A."/>
            <person name="Pham P."/>
            <person name="Ruth R."/>
            <person name="San Lucas F."/>
            <person name="Warren J."/>
            <person name="Zhang J."/>
            <person name="Zhao Z."/>
            <person name="Zhou C."/>
            <person name="Zhu D."/>
            <person name="Lee S."/>
            <person name="Bess C."/>
            <person name="Blankenburg K."/>
            <person name="Forbes L."/>
            <person name="Fu Q."/>
            <person name="Gubbala S."/>
            <person name="Hirani K."/>
            <person name="Jayaseelan J.C."/>
            <person name="Lara F."/>
            <person name="Munidasa M."/>
            <person name="Palculict T."/>
            <person name="Patil S."/>
            <person name="Pu L.-L."/>
            <person name="Saada N."/>
            <person name="Tang L."/>
            <person name="Weissenberger G."/>
            <person name="Zhu Y."/>
            <person name="Hemphill L."/>
            <person name="Shang Y."/>
            <person name="Youmans B."/>
            <person name="Ayvaz T."/>
            <person name="Ross M."/>
            <person name="Santibanez J."/>
            <person name="Aqrawi P."/>
            <person name="Gross S."/>
            <person name="Joshi V."/>
            <person name="Fowler G."/>
            <person name="Nazareth L."/>
            <person name="Reid J."/>
            <person name="Worley K."/>
            <person name="Petrosino J."/>
            <person name="Highlander S."/>
            <person name="Gibbs R."/>
        </authorList>
    </citation>
    <scope>NUCLEOTIDE SEQUENCE [LARGE SCALE GENOMIC DNA]</scope>
    <source>
        <strain evidence="2">DSM 16973</strain>
    </source>
</reference>
<dbReference type="NCBIfam" id="NF005486">
    <property type="entry name" value="PRK07093.1"/>
    <property type="match status" value="1"/>
</dbReference>
<dbReference type="GO" id="GO:0000162">
    <property type="term" value="P:L-tryptophan biosynthetic process"/>
    <property type="evidence" value="ECO:0007669"/>
    <property type="project" value="TreeGrafter"/>
</dbReference>
<dbReference type="HOGENOM" id="CLU_006493_1_0_10"/>
<dbReference type="InterPro" id="IPR019999">
    <property type="entry name" value="Anth_synth_I-like"/>
</dbReference>
<dbReference type="SUPFAM" id="SSF56322">
    <property type="entry name" value="ADC synthase"/>
    <property type="match status" value="1"/>
</dbReference>
<dbReference type="InterPro" id="IPR015890">
    <property type="entry name" value="Chorismate_C"/>
</dbReference>
<keyword evidence="3" id="KW-1185">Reference proteome</keyword>
<dbReference type="GO" id="GO:0046820">
    <property type="term" value="F:4-amino-4-deoxychorismate synthase activity"/>
    <property type="evidence" value="ECO:0007669"/>
    <property type="project" value="UniProtKB-EC"/>
</dbReference>
<dbReference type="AlphaFoldDB" id="E0NS32"/>
<dbReference type="EC" id="2.6.1.85" evidence="2"/>
<dbReference type="OrthoDB" id="9803598at2"/>
<dbReference type="PANTHER" id="PTHR11236">
    <property type="entry name" value="AMINOBENZOATE/ANTHRANILATE SYNTHASE"/>
    <property type="match status" value="1"/>
</dbReference>
<accession>E0NS32</accession>
<dbReference type="PRINTS" id="PR00095">
    <property type="entry name" value="ANTSNTHASEI"/>
</dbReference>
<keyword evidence="2" id="KW-0808">Transferase</keyword>
<dbReference type="PANTHER" id="PTHR11236:SF50">
    <property type="entry name" value="AMINODEOXYCHORISMATE SYNTHASE COMPONENT 1"/>
    <property type="match status" value="1"/>
</dbReference>
<proteinExistence type="predicted"/>
<dbReference type="Proteomes" id="UP000004394">
    <property type="component" value="Unassembled WGS sequence"/>
</dbReference>
<comment type="caution">
    <text evidence="2">The sequence shown here is derived from an EMBL/GenBank/DDBJ whole genome shotgun (WGS) entry which is preliminary data.</text>
</comment>
<feature type="domain" description="Chorismate-utilising enzyme C-terminal" evidence="1">
    <location>
        <begin position="78"/>
        <end position="321"/>
    </location>
</feature>
<dbReference type="eggNOG" id="COG0147">
    <property type="taxonomic scope" value="Bacteria"/>
</dbReference>
<protein>
    <submittedName>
        <fullName evidence="2">Para-aminobenzoate synthase component I</fullName>
        <ecNumber evidence="2">2.6.1.85</ecNumber>
    </submittedName>
</protein>
<evidence type="ECO:0000313" key="3">
    <source>
        <dbReference type="Proteomes" id="UP000004394"/>
    </source>
</evidence>
<dbReference type="RefSeq" id="WP_006948905.1">
    <property type="nucleotide sequence ID" value="NZ_BAJI01000011.1"/>
</dbReference>
<evidence type="ECO:0000313" key="2">
    <source>
        <dbReference type="EMBL" id="EFM02090.1"/>
    </source>
</evidence>
<name>E0NS32_9BACT</name>
<sequence length="327" mass="37057">MKTYSREEAIARIDRLAGEGKAFIFIIDYEAEQAFVELADEVDPNECLFDFEGFTNIRGEKPRDCSPVRLSADYPSASDYRHSFELVRSHLLAGNSYLANLTCRIPVKTSLTMRDICLRSQALYRLWLKDRLVCFSPETFVRVSNGIISSYPMKGTIDASIPQAERVLMANAKEAAEHATIVDLIRNDLSMVADQVCVRRYRYIDRIETHRGVLLQTSSDIAGHLTPHYLRHFGQMLFTLLPAGSISGAPKTKTLQIIDNAENYRRDFYTGVMGCCVQGRMNSAVMIRFIDQSDGHLFFKAGGGITAQSRWSDEYEEVKQKVYVPIH</sequence>
<dbReference type="Gene3D" id="3.60.120.10">
    <property type="entry name" value="Anthranilate synthase"/>
    <property type="match status" value="1"/>
</dbReference>
<dbReference type="STRING" id="862515.HMPREF0658_0983"/>
<evidence type="ECO:0000259" key="1">
    <source>
        <dbReference type="Pfam" id="PF00425"/>
    </source>
</evidence>
<dbReference type="InterPro" id="IPR005801">
    <property type="entry name" value="ADC_synthase"/>
</dbReference>
<organism evidence="2 3">
    <name type="scientific">Hoylesella marshii DSM 16973 = JCM 13450</name>
    <dbReference type="NCBI Taxonomy" id="862515"/>
    <lineage>
        <taxon>Bacteria</taxon>
        <taxon>Pseudomonadati</taxon>
        <taxon>Bacteroidota</taxon>
        <taxon>Bacteroidia</taxon>
        <taxon>Bacteroidales</taxon>
        <taxon>Prevotellaceae</taxon>
        <taxon>Hoylesella</taxon>
    </lineage>
</organism>
<gene>
    <name evidence="2" type="primary">pabB</name>
    <name evidence="2" type="ORF">HMPREF0658_0983</name>
</gene>